<evidence type="ECO:0000313" key="5">
    <source>
        <dbReference type="Proteomes" id="UP001054889"/>
    </source>
</evidence>
<accession>A0AAV5BGT4</accession>
<dbReference type="Gene3D" id="1.10.520.10">
    <property type="match status" value="1"/>
</dbReference>
<evidence type="ECO:0000313" key="3">
    <source>
        <dbReference type="EMBL" id="GJM85087.1"/>
    </source>
</evidence>
<gene>
    <name evidence="3" type="primary">ga00821</name>
    <name evidence="4" type="synonym">ga01508</name>
    <name evidence="3" type="ORF">PR202_ga00821</name>
    <name evidence="4" type="ORF">PR202_ga01508</name>
</gene>
<protein>
    <recommendedName>
        <fullName evidence="2">Plant heme peroxidase family profile domain-containing protein</fullName>
    </recommendedName>
</protein>
<proteinExistence type="predicted"/>
<dbReference type="PROSITE" id="PS50873">
    <property type="entry name" value="PEROXIDASE_4"/>
    <property type="match status" value="1"/>
</dbReference>
<dbReference type="Gene3D" id="1.10.420.10">
    <property type="entry name" value="Peroxidase, domain 2"/>
    <property type="match status" value="1"/>
</dbReference>
<feature type="domain" description="Plant heme peroxidase family profile" evidence="2">
    <location>
        <begin position="1"/>
        <end position="173"/>
    </location>
</feature>
<dbReference type="InterPro" id="IPR010255">
    <property type="entry name" value="Haem_peroxidase_sf"/>
</dbReference>
<dbReference type="EMBL" id="BQKI01000001">
    <property type="protein sequence ID" value="GJM85087.1"/>
    <property type="molecule type" value="Genomic_DNA"/>
</dbReference>
<reference evidence="3" key="2">
    <citation type="submission" date="2021-12" db="EMBL/GenBank/DDBJ databases">
        <title>Resequencing data analysis of finger millet.</title>
        <authorList>
            <person name="Hatakeyama M."/>
            <person name="Aluri S."/>
            <person name="Balachadran M.T."/>
            <person name="Sivarajan S.R."/>
            <person name="Poveda L."/>
            <person name="Shimizu-Inatsugi R."/>
            <person name="Schlapbach R."/>
            <person name="Sreeman S.M."/>
            <person name="Shimizu K.K."/>
        </authorList>
    </citation>
    <scope>NUCLEOTIDE SEQUENCE</scope>
</reference>
<keyword evidence="5" id="KW-1185">Reference proteome</keyword>
<comment type="caution">
    <text evidence="3">The sequence shown here is derived from an EMBL/GenBank/DDBJ whole genome shotgun (WGS) entry which is preliminary data.</text>
</comment>
<name>A0AAV5BGT4_ELECO</name>
<dbReference type="Proteomes" id="UP001054889">
    <property type="component" value="Unassembled WGS sequence"/>
</dbReference>
<keyword evidence="1" id="KW-0106">Calcium</keyword>
<dbReference type="GO" id="GO:0020037">
    <property type="term" value="F:heme binding"/>
    <property type="evidence" value="ECO:0007669"/>
    <property type="project" value="InterPro"/>
</dbReference>
<dbReference type="InterPro" id="IPR002016">
    <property type="entry name" value="Haem_peroxidase"/>
</dbReference>
<dbReference type="GO" id="GO:0006979">
    <property type="term" value="P:response to oxidative stress"/>
    <property type="evidence" value="ECO:0007669"/>
    <property type="project" value="InterPro"/>
</dbReference>
<evidence type="ECO:0000259" key="2">
    <source>
        <dbReference type="PROSITE" id="PS50873"/>
    </source>
</evidence>
<dbReference type="GO" id="GO:0004601">
    <property type="term" value="F:peroxidase activity"/>
    <property type="evidence" value="ECO:0007669"/>
    <property type="project" value="InterPro"/>
</dbReference>
<dbReference type="AlphaFoldDB" id="A0AAV5BGT4"/>
<sequence>MFTVKELAVLSGVQSIDVAHLSSYTPTASRTELWLGWLAEGVLARPPAFERRLARWSTRDFSAVPACVQRCLTWRGGSKIFSVCSKAFQRQAEYDPLALGLNTRNKGDTLKNKELFKSDWVLPMDGKVAGKLVKYRDKPEEWNVDFAAAMAKLSSLSVQGKILEVRRNCRVTNKQYY</sequence>
<reference evidence="3" key="1">
    <citation type="journal article" date="2018" name="DNA Res.">
        <title>Multiple hybrid de novo genome assembly of finger millet, an orphan allotetraploid crop.</title>
        <authorList>
            <person name="Hatakeyama M."/>
            <person name="Aluri S."/>
            <person name="Balachadran M.T."/>
            <person name="Sivarajan S.R."/>
            <person name="Patrignani A."/>
            <person name="Gruter S."/>
            <person name="Poveda L."/>
            <person name="Shimizu-Inatsugi R."/>
            <person name="Baeten J."/>
            <person name="Francoijs K.J."/>
            <person name="Nataraja K.N."/>
            <person name="Reddy Y.A.N."/>
            <person name="Phadnis S."/>
            <person name="Ravikumar R.L."/>
            <person name="Schlapbach R."/>
            <person name="Sreeman S.M."/>
            <person name="Shimizu K.K."/>
        </authorList>
    </citation>
    <scope>NUCLEOTIDE SEQUENCE</scope>
</reference>
<evidence type="ECO:0000313" key="4">
    <source>
        <dbReference type="EMBL" id="GJM85715.1"/>
    </source>
</evidence>
<dbReference type="EMBL" id="BQKI01000001">
    <property type="protein sequence ID" value="GJM85715.1"/>
    <property type="molecule type" value="Genomic_DNA"/>
</dbReference>
<organism evidence="3 5">
    <name type="scientific">Eleusine coracana subsp. coracana</name>
    <dbReference type="NCBI Taxonomy" id="191504"/>
    <lineage>
        <taxon>Eukaryota</taxon>
        <taxon>Viridiplantae</taxon>
        <taxon>Streptophyta</taxon>
        <taxon>Embryophyta</taxon>
        <taxon>Tracheophyta</taxon>
        <taxon>Spermatophyta</taxon>
        <taxon>Magnoliopsida</taxon>
        <taxon>Liliopsida</taxon>
        <taxon>Poales</taxon>
        <taxon>Poaceae</taxon>
        <taxon>PACMAD clade</taxon>
        <taxon>Chloridoideae</taxon>
        <taxon>Cynodonteae</taxon>
        <taxon>Eleusininae</taxon>
        <taxon>Eleusine</taxon>
    </lineage>
</organism>
<evidence type="ECO:0000256" key="1">
    <source>
        <dbReference type="ARBA" id="ARBA00022837"/>
    </source>
</evidence>
<dbReference type="SUPFAM" id="SSF48113">
    <property type="entry name" value="Heme-dependent peroxidases"/>
    <property type="match status" value="1"/>
</dbReference>